<feature type="transmembrane region" description="Helical" evidence="6">
    <location>
        <begin position="307"/>
        <end position="327"/>
    </location>
</feature>
<gene>
    <name evidence="8" type="ORF">NITLEN_20077</name>
</gene>
<dbReference type="InterPro" id="IPR036259">
    <property type="entry name" value="MFS_trans_sf"/>
</dbReference>
<evidence type="ECO:0000256" key="5">
    <source>
        <dbReference type="ARBA" id="ARBA00023136"/>
    </source>
</evidence>
<feature type="transmembrane region" description="Helical" evidence="6">
    <location>
        <begin position="367"/>
        <end position="386"/>
    </location>
</feature>
<sequence>MNPPPPPFPAGRRELWAWCFYDFANSSFSTLIVTVAYSVYFVQVVAADVSPPGMAERLWFWGYALSMLVVALVSPVLGALADIRAIKRRVLIVSTLLCVFSTALLWFVHRGDVMLGLLIFGIANIGFDVGFVFCSAFLVELVPPQRMGRLSGYGWGFGYAGGLLSLALAYPFLAGGFADTNLASYRLSFVVTAVFFLSATLPTFLYLHERAQPRALPDGLTVWRAVMRQLRDTARRLSAYRDLRRYFIAYLLYSDAINTVIVASGIFANKVLDFTPGDLIIYFLVTQITAGLGSVGFGFVADRMGAVRSITVTLVLWIGVVIGAAAVQTHGQFYLLGLVAGAALGANQSVSRTLLGRFTPLGHQGEFFGFFSVAGKFAAILGPIVYGEVTAWTGSQRWAVLSMTLFFLVGLAVFVGVDERRGMAAAQE</sequence>
<dbReference type="GO" id="GO:0012505">
    <property type="term" value="C:endomembrane system"/>
    <property type="evidence" value="ECO:0007669"/>
    <property type="project" value="UniProtKB-SubCell"/>
</dbReference>
<feature type="transmembrane region" description="Helical" evidence="6">
    <location>
        <begin position="153"/>
        <end position="173"/>
    </location>
</feature>
<evidence type="ECO:0000256" key="2">
    <source>
        <dbReference type="ARBA" id="ARBA00022448"/>
    </source>
</evidence>
<accession>A0A330L3P7</accession>
<proteinExistence type="predicted"/>
<dbReference type="Gene3D" id="1.20.1250.20">
    <property type="entry name" value="MFS general substrate transporter like domains"/>
    <property type="match status" value="2"/>
</dbReference>
<reference evidence="9" key="1">
    <citation type="submission" date="2018-04" db="EMBL/GenBank/DDBJ databases">
        <authorList>
            <person name="Lucker S."/>
            <person name="Sakoula D."/>
        </authorList>
    </citation>
    <scope>NUCLEOTIDE SEQUENCE [LARGE SCALE GENOMIC DNA]</scope>
</reference>
<evidence type="ECO:0000313" key="9">
    <source>
        <dbReference type="Proteomes" id="UP000248168"/>
    </source>
</evidence>
<feature type="transmembrane region" description="Helical" evidence="6">
    <location>
        <begin position="60"/>
        <end position="83"/>
    </location>
</feature>
<dbReference type="InterPro" id="IPR050495">
    <property type="entry name" value="ATG22/LtaA_families"/>
</dbReference>
<dbReference type="InterPro" id="IPR020846">
    <property type="entry name" value="MFS_dom"/>
</dbReference>
<feature type="transmembrane region" description="Helical" evidence="6">
    <location>
        <begin position="398"/>
        <end position="417"/>
    </location>
</feature>
<comment type="subcellular location">
    <subcellularLocation>
        <location evidence="1">Endomembrane system</location>
        <topology evidence="1">Multi-pass membrane protein</topology>
    </subcellularLocation>
</comment>
<dbReference type="Proteomes" id="UP000248168">
    <property type="component" value="Unassembled WGS sequence"/>
</dbReference>
<name>A0A330L3P7_9BACT</name>
<protein>
    <submittedName>
        <fullName evidence="8">Major facilitator superfamily MFS_1</fullName>
    </submittedName>
</protein>
<dbReference type="SUPFAM" id="SSF103473">
    <property type="entry name" value="MFS general substrate transporter"/>
    <property type="match status" value="1"/>
</dbReference>
<evidence type="ECO:0000256" key="4">
    <source>
        <dbReference type="ARBA" id="ARBA00022989"/>
    </source>
</evidence>
<evidence type="ECO:0000256" key="3">
    <source>
        <dbReference type="ARBA" id="ARBA00022692"/>
    </source>
</evidence>
<dbReference type="Pfam" id="PF11700">
    <property type="entry name" value="ATG22"/>
    <property type="match status" value="1"/>
</dbReference>
<dbReference type="InParanoid" id="A0A330L3P7"/>
<keyword evidence="9" id="KW-1185">Reference proteome</keyword>
<feature type="transmembrane region" description="Helical" evidence="6">
    <location>
        <begin position="279"/>
        <end position="300"/>
    </location>
</feature>
<dbReference type="GO" id="GO:0022857">
    <property type="term" value="F:transmembrane transporter activity"/>
    <property type="evidence" value="ECO:0007669"/>
    <property type="project" value="InterPro"/>
</dbReference>
<feature type="transmembrane region" description="Helical" evidence="6">
    <location>
        <begin position="246"/>
        <end position="267"/>
    </location>
</feature>
<dbReference type="AlphaFoldDB" id="A0A330L3P7"/>
<feature type="transmembrane region" description="Helical" evidence="6">
    <location>
        <begin position="114"/>
        <end position="141"/>
    </location>
</feature>
<evidence type="ECO:0000313" key="8">
    <source>
        <dbReference type="EMBL" id="SPP64438.1"/>
    </source>
</evidence>
<dbReference type="EMBL" id="OUNR01000012">
    <property type="protein sequence ID" value="SPP64438.1"/>
    <property type="molecule type" value="Genomic_DNA"/>
</dbReference>
<feature type="transmembrane region" description="Helical" evidence="6">
    <location>
        <begin position="333"/>
        <end position="355"/>
    </location>
</feature>
<evidence type="ECO:0000259" key="7">
    <source>
        <dbReference type="PROSITE" id="PS50850"/>
    </source>
</evidence>
<feature type="transmembrane region" description="Helical" evidence="6">
    <location>
        <begin position="185"/>
        <end position="207"/>
    </location>
</feature>
<dbReference type="PANTHER" id="PTHR23519:SF1">
    <property type="entry name" value="AUTOPHAGY-RELATED PROTEIN 22"/>
    <property type="match status" value="1"/>
</dbReference>
<evidence type="ECO:0000256" key="1">
    <source>
        <dbReference type="ARBA" id="ARBA00004127"/>
    </source>
</evidence>
<evidence type="ECO:0000256" key="6">
    <source>
        <dbReference type="SAM" id="Phobius"/>
    </source>
</evidence>
<dbReference type="InterPro" id="IPR024671">
    <property type="entry name" value="Atg22-like"/>
</dbReference>
<dbReference type="PROSITE" id="PS50850">
    <property type="entry name" value="MFS"/>
    <property type="match status" value="1"/>
</dbReference>
<keyword evidence="4 6" id="KW-1133">Transmembrane helix</keyword>
<keyword evidence="3 6" id="KW-0812">Transmembrane</keyword>
<feature type="domain" description="Major facilitator superfamily (MFS) profile" evidence="7">
    <location>
        <begin position="22"/>
        <end position="422"/>
    </location>
</feature>
<keyword evidence="5 6" id="KW-0472">Membrane</keyword>
<feature type="transmembrane region" description="Helical" evidence="6">
    <location>
        <begin position="90"/>
        <end position="108"/>
    </location>
</feature>
<dbReference type="PANTHER" id="PTHR23519">
    <property type="entry name" value="AUTOPHAGY-RELATED PROTEIN 22"/>
    <property type="match status" value="1"/>
</dbReference>
<organism evidence="8 9">
    <name type="scientific">Nitrospira lenta</name>
    <dbReference type="NCBI Taxonomy" id="1436998"/>
    <lineage>
        <taxon>Bacteria</taxon>
        <taxon>Pseudomonadati</taxon>
        <taxon>Nitrospirota</taxon>
        <taxon>Nitrospiria</taxon>
        <taxon>Nitrospirales</taxon>
        <taxon>Nitrospiraceae</taxon>
        <taxon>Nitrospira</taxon>
    </lineage>
</organism>
<keyword evidence="2" id="KW-0813">Transport</keyword>